<keyword evidence="1" id="KW-0805">Transcription regulation</keyword>
<accession>W9B957</accession>
<dbReference type="SMART" id="SM00354">
    <property type="entry name" value="HTH_LACI"/>
    <property type="match status" value="1"/>
</dbReference>
<dbReference type="CDD" id="cd01392">
    <property type="entry name" value="HTH_LacI"/>
    <property type="match status" value="1"/>
</dbReference>
<evidence type="ECO:0000313" key="6">
    <source>
        <dbReference type="Proteomes" id="UP000028870"/>
    </source>
</evidence>
<dbReference type="Pfam" id="PF13377">
    <property type="entry name" value="Peripla_BP_3"/>
    <property type="match status" value="1"/>
</dbReference>
<dbReference type="Gene3D" id="1.10.260.40">
    <property type="entry name" value="lambda repressor-like DNA-binding domains"/>
    <property type="match status" value="1"/>
</dbReference>
<name>W9B957_MYCCO</name>
<dbReference type="Gene3D" id="3.40.50.2300">
    <property type="match status" value="2"/>
</dbReference>
<reference evidence="5" key="2">
    <citation type="submission" date="2014-03" db="EMBL/GenBank/DDBJ databases">
        <authorList>
            <person name="Urmite Genomes"/>
        </authorList>
    </citation>
    <scope>NUCLEOTIDE SEQUENCE</scope>
    <source>
        <strain evidence="5">DSM 44829</strain>
    </source>
</reference>
<dbReference type="GO" id="GO:0000976">
    <property type="term" value="F:transcription cis-regulatory region binding"/>
    <property type="evidence" value="ECO:0007669"/>
    <property type="project" value="TreeGrafter"/>
</dbReference>
<dbReference type="InterPro" id="IPR000843">
    <property type="entry name" value="HTH_LacI"/>
</dbReference>
<dbReference type="CDD" id="cd06267">
    <property type="entry name" value="PBP1_LacI_sugar_binding-like"/>
    <property type="match status" value="1"/>
</dbReference>
<evidence type="ECO:0000256" key="2">
    <source>
        <dbReference type="ARBA" id="ARBA00023125"/>
    </source>
</evidence>
<dbReference type="OrthoDB" id="37081at2"/>
<dbReference type="PANTHER" id="PTHR30146">
    <property type="entry name" value="LACI-RELATED TRANSCRIPTIONAL REPRESSOR"/>
    <property type="match status" value="1"/>
</dbReference>
<dbReference type="SUPFAM" id="SSF47413">
    <property type="entry name" value="lambda repressor-like DNA-binding domains"/>
    <property type="match status" value="1"/>
</dbReference>
<keyword evidence="6" id="KW-1185">Reference proteome</keyword>
<sequence>MTTMRDVAKLAKVSTKTVSRVFNDDPHVLPDTRMRVEAALRELNYVPNAVATTFRAGSAPIIGLAVPDLVDPFFASIAQSVGRVAADHGMSVSVTSIGTDPLIERKIVETTLSQSISGLIIAPVTTDQSYLRPWIDRTPVVFVDRTPTNVHADSFTQDNHGGALSATELLLQRGHLRVAFIGDTLTQPTAQRLEGYVEAHRRRGIDHDDRLVVLDVWDRRSAAAAMAQLSALEDPPTAIFSSNDRSSMALIPALKADDLAMISFGDFPMADMLTPAVTVIDQDPASLGILAAERIFDRIEHRHKRYRRRTVIPVTLVERQSSGGPRSGAKGARRR</sequence>
<proteinExistence type="predicted"/>
<dbReference type="GO" id="GO:0003700">
    <property type="term" value="F:DNA-binding transcription factor activity"/>
    <property type="evidence" value="ECO:0007669"/>
    <property type="project" value="TreeGrafter"/>
</dbReference>
<gene>
    <name evidence="5" type="ORF">BN977_06309</name>
</gene>
<dbReference type="AlphaFoldDB" id="W9B957"/>
<dbReference type="PROSITE" id="PS50932">
    <property type="entry name" value="HTH_LACI_2"/>
    <property type="match status" value="1"/>
</dbReference>
<dbReference type="STRING" id="258533.BN977_06309"/>
<evidence type="ECO:0000313" key="5">
    <source>
        <dbReference type="EMBL" id="CDO11467.1"/>
    </source>
</evidence>
<keyword evidence="2" id="KW-0238">DNA-binding</keyword>
<dbReference type="Proteomes" id="UP000028870">
    <property type="component" value="Unassembled WGS sequence"/>
</dbReference>
<organism evidence="5 6">
    <name type="scientific">Mycolicibacterium cosmeticum</name>
    <dbReference type="NCBI Taxonomy" id="258533"/>
    <lineage>
        <taxon>Bacteria</taxon>
        <taxon>Bacillati</taxon>
        <taxon>Actinomycetota</taxon>
        <taxon>Actinomycetes</taxon>
        <taxon>Mycobacteriales</taxon>
        <taxon>Mycobacteriaceae</taxon>
        <taxon>Mycolicibacterium</taxon>
    </lineage>
</organism>
<dbReference type="Pfam" id="PF00356">
    <property type="entry name" value="LacI"/>
    <property type="match status" value="1"/>
</dbReference>
<dbReference type="InterPro" id="IPR046335">
    <property type="entry name" value="LacI/GalR-like_sensor"/>
</dbReference>
<evidence type="ECO:0000259" key="4">
    <source>
        <dbReference type="PROSITE" id="PS50932"/>
    </source>
</evidence>
<keyword evidence="3" id="KW-0804">Transcription</keyword>
<evidence type="ECO:0000256" key="1">
    <source>
        <dbReference type="ARBA" id="ARBA00023015"/>
    </source>
</evidence>
<reference evidence="5" key="1">
    <citation type="submission" date="2014-03" db="EMBL/GenBank/DDBJ databases">
        <title>Draft Genome Sequence of Mycobacterium cosmeticum DSM 44829.</title>
        <authorList>
            <person name="Croce O."/>
            <person name="Robert C."/>
            <person name="Raoult D."/>
            <person name="Drancourt M."/>
        </authorList>
    </citation>
    <scope>NUCLEOTIDE SEQUENCE [LARGE SCALE GENOMIC DNA]</scope>
    <source>
        <strain evidence="5">DSM 44829</strain>
    </source>
</reference>
<feature type="domain" description="HTH lacI-type" evidence="4">
    <location>
        <begin position="2"/>
        <end position="56"/>
    </location>
</feature>
<protein>
    <submittedName>
        <fullName evidence="5">LacI family transcriptional regulator</fullName>
    </submittedName>
</protein>
<evidence type="ECO:0000256" key="3">
    <source>
        <dbReference type="ARBA" id="ARBA00023163"/>
    </source>
</evidence>
<comment type="caution">
    <text evidence="5">The sequence shown here is derived from an EMBL/GenBank/DDBJ whole genome shotgun (WGS) entry which is preliminary data.</text>
</comment>
<dbReference type="PANTHER" id="PTHR30146:SF109">
    <property type="entry name" value="HTH-TYPE TRANSCRIPTIONAL REGULATOR GALS"/>
    <property type="match status" value="1"/>
</dbReference>
<dbReference type="InterPro" id="IPR010982">
    <property type="entry name" value="Lambda_DNA-bd_dom_sf"/>
</dbReference>
<dbReference type="SUPFAM" id="SSF53822">
    <property type="entry name" value="Periplasmic binding protein-like I"/>
    <property type="match status" value="1"/>
</dbReference>
<dbReference type="eggNOG" id="COG1609">
    <property type="taxonomic scope" value="Bacteria"/>
</dbReference>
<dbReference type="InterPro" id="IPR028082">
    <property type="entry name" value="Peripla_BP_I"/>
</dbReference>
<dbReference type="EMBL" id="CCBB010000003">
    <property type="protein sequence ID" value="CDO11467.1"/>
    <property type="molecule type" value="Genomic_DNA"/>
</dbReference>